<evidence type="ECO:0000256" key="1">
    <source>
        <dbReference type="SAM" id="MobiDB-lite"/>
    </source>
</evidence>
<evidence type="ECO:0000313" key="2">
    <source>
        <dbReference type="EMBL" id="AEK30792.1"/>
    </source>
</evidence>
<name>A0A806FWX6_BIFAN</name>
<accession>A0A806FWX6</accession>
<proteinExistence type="predicted"/>
<reference evidence="2 3" key="1">
    <citation type="journal article" date="2011" name="J. Bacteriol.">
        <title>Genome Sequence of the Probiotic Strain Bifidobacterium animalis subsp. lactis CNCM I-2494.</title>
        <authorList>
            <person name="Chervaux C."/>
            <person name="Grimaldi C."/>
            <person name="Bolotin A."/>
            <person name="Quinquis B."/>
            <person name="Legrain-Raspaud S."/>
            <person name="van Hylckama Vlieg J.E."/>
            <person name="Denariaz G."/>
            <person name="Smokvina T."/>
        </authorList>
    </citation>
    <scope>NUCLEOTIDE SEQUENCE [LARGE SCALE GENOMIC DNA]</scope>
    <source>
        <strain evidence="2 3">CNCM I-2494</strain>
    </source>
</reference>
<organism evidence="2 3">
    <name type="scientific">Bifidobacterium animalis subsp. lactis CNCM I-2494</name>
    <dbReference type="NCBI Taxonomy" id="1042403"/>
    <lineage>
        <taxon>Bacteria</taxon>
        <taxon>Bacillati</taxon>
        <taxon>Actinomycetota</taxon>
        <taxon>Actinomycetes</taxon>
        <taxon>Bifidobacteriales</taxon>
        <taxon>Bifidobacteriaceae</taxon>
        <taxon>Bifidobacterium</taxon>
    </lineage>
</organism>
<feature type="region of interest" description="Disordered" evidence="1">
    <location>
        <begin position="245"/>
        <end position="275"/>
    </location>
</feature>
<protein>
    <submittedName>
        <fullName evidence="2">Hypothetical cytosolic protein</fullName>
    </submittedName>
</protein>
<dbReference type="RefSeq" id="WP_004218241.1">
    <property type="nucleotide sequence ID" value="NC_017215.1"/>
</dbReference>
<dbReference type="AlphaFoldDB" id="A0A806FWX6"/>
<dbReference type="KEGG" id="bnm:BALAC2494_01405"/>
<dbReference type="Proteomes" id="UP000008394">
    <property type="component" value="Chromosome"/>
</dbReference>
<sequence length="522" mass="59245">MGLRNRHTQPVYYNELYDIEDFIGTSCLNNDDLHAPTFLWDSSICEESRDDDAERLGTPVAPTDEAETVMTLSMQWYFDSLAAIVPGAQRTGDGIEMPLRDMPTFRIDSQALQGVSCVVGNAVASNHWLDAVNNLARALEITAEFLNNCADRDNEGLDFLEDTIMQVQVYMDSVARNASPDVAATALRRITDVACSKYFHLNATKMIELLSCTLSFASYDDTRVLAYESLERAVDYMRANLDEMDNFDTPSGSSHARNADDGASPNRSDPHAQAAPTDDIAQVNEQFEQMMAAEFDADDDLGIVVPHADSDDEMALNLTLDPEAFNRRLHIYAREQFEQAVQFLRHDLLRISGDDAAADELLRDHTDMEPLADMLALRLISTKRFHELLSLAIRIERERPNQQIMLFPETLVPYQWDSIREIALQGIDNRDELKRIYRERIVEAYDPSDTRALANLNALCSEEGDWDEQVRQIVEEYANGEGRYARNVIYEQMLIAEDMVEEAVEYVEHFPEAKEDLALLLW</sequence>
<dbReference type="EMBL" id="CP002915">
    <property type="protein sequence ID" value="AEK30792.1"/>
    <property type="molecule type" value="Genomic_DNA"/>
</dbReference>
<evidence type="ECO:0000313" key="3">
    <source>
        <dbReference type="Proteomes" id="UP000008394"/>
    </source>
</evidence>
<gene>
    <name evidence="2" type="ORF">BALAC2494_01405</name>
</gene>
<dbReference type="GeneID" id="29696500"/>